<feature type="transmembrane region" description="Helical" evidence="1">
    <location>
        <begin position="46"/>
        <end position="64"/>
    </location>
</feature>
<proteinExistence type="predicted"/>
<dbReference type="RefSeq" id="WP_101475030.1">
    <property type="nucleotide sequence ID" value="NZ_CP060637.1"/>
</dbReference>
<keyword evidence="3" id="KW-1185">Reference proteome</keyword>
<keyword evidence="1" id="KW-1133">Transmembrane helix</keyword>
<reference evidence="2 3" key="1">
    <citation type="submission" date="2020-08" db="EMBL/GenBank/DDBJ databases">
        <authorList>
            <person name="Liu C."/>
            <person name="Sun Q."/>
        </authorList>
    </citation>
    <scope>NUCLEOTIDE SEQUENCE [LARGE SCALE GENOMIC DNA]</scope>
    <source>
        <strain evidence="2 3">NSJ-57</strain>
    </source>
</reference>
<evidence type="ECO:0000256" key="1">
    <source>
        <dbReference type="SAM" id="Phobius"/>
    </source>
</evidence>
<name>A0A7G9GXX6_9FUSO</name>
<feature type="transmembrane region" description="Helical" evidence="1">
    <location>
        <begin position="84"/>
        <end position="104"/>
    </location>
</feature>
<sequence length="156" mass="18861">MLKSSLFILLGINIFSDNILLVFITTLILIFLNLKYKIDIKKNMAKIKFLFFLYFMTCLLQIFYTQEGRVIFKIYKFYITREGLGNFILNFLRIYNLMLLSWIVTTKKLLNGKFNKYQNVIENVIDLVPQALVMIKKRMKIKWFFRYILKQIRVKN</sequence>
<dbReference type="Proteomes" id="UP000515913">
    <property type="component" value="Chromosome"/>
</dbReference>
<organism evidence="2 3">
    <name type="scientific">Fusobacterium hominis</name>
    <dbReference type="NCBI Taxonomy" id="2764326"/>
    <lineage>
        <taxon>Bacteria</taxon>
        <taxon>Fusobacteriati</taxon>
        <taxon>Fusobacteriota</taxon>
        <taxon>Fusobacteriia</taxon>
        <taxon>Fusobacteriales</taxon>
        <taxon>Fusobacteriaceae</taxon>
        <taxon>Fusobacterium</taxon>
    </lineage>
</organism>
<keyword evidence="1" id="KW-0812">Transmembrane</keyword>
<evidence type="ECO:0000313" key="2">
    <source>
        <dbReference type="EMBL" id="QNM15658.1"/>
    </source>
</evidence>
<dbReference type="AlphaFoldDB" id="A0A7G9GXX6"/>
<dbReference type="EMBL" id="CP060637">
    <property type="protein sequence ID" value="QNM15658.1"/>
    <property type="molecule type" value="Genomic_DNA"/>
</dbReference>
<feature type="transmembrane region" description="Helical" evidence="1">
    <location>
        <begin position="6"/>
        <end position="34"/>
    </location>
</feature>
<keyword evidence="1" id="KW-0472">Membrane</keyword>
<gene>
    <name evidence="2" type="ORF">H9Q81_02110</name>
</gene>
<accession>A0A7G9GXX6</accession>
<protein>
    <submittedName>
        <fullName evidence="2">Uncharacterized protein</fullName>
    </submittedName>
</protein>
<evidence type="ECO:0000313" key="3">
    <source>
        <dbReference type="Proteomes" id="UP000515913"/>
    </source>
</evidence>
<dbReference type="KEGG" id="fho:H9Q81_02110"/>